<evidence type="ECO:0000313" key="3">
    <source>
        <dbReference type="EMBL" id="MBN8660122.1"/>
    </source>
</evidence>
<dbReference type="InterPro" id="IPR050695">
    <property type="entry name" value="N-acetylmuramoyl_amidase_3"/>
</dbReference>
<protein>
    <submittedName>
        <fullName evidence="3">N-acetylmuramoyl-L-alanine amidase</fullName>
    </submittedName>
</protein>
<dbReference type="CDD" id="cd02696">
    <property type="entry name" value="MurNAc-LAA"/>
    <property type="match status" value="1"/>
</dbReference>
<proteinExistence type="predicted"/>
<organism evidence="3 4">
    <name type="scientific">Candidatus Obscuribacter phosphatis</name>
    <dbReference type="NCBI Taxonomy" id="1906157"/>
    <lineage>
        <taxon>Bacteria</taxon>
        <taxon>Bacillati</taxon>
        <taxon>Candidatus Melainabacteria</taxon>
        <taxon>Candidatus Obscuribacterales</taxon>
        <taxon>Candidatus Obscuribacteraceae</taxon>
        <taxon>Candidatus Obscuribacter</taxon>
    </lineage>
</organism>
<accession>A0A8J7PLL2</accession>
<comment type="caution">
    <text evidence="3">The sequence shown here is derived from an EMBL/GenBank/DDBJ whole genome shotgun (WGS) entry which is preliminary data.</text>
</comment>
<evidence type="ECO:0000259" key="2">
    <source>
        <dbReference type="SMART" id="SM00646"/>
    </source>
</evidence>
<dbReference type="SMART" id="SM00646">
    <property type="entry name" value="Ami_3"/>
    <property type="match status" value="1"/>
</dbReference>
<sequence>MDGSKEVPKTKTVYVDIGHCTSGEKNPLGVGGSDRGFQGPGYTECDINQAVGRKLMKELDTMGFYVVPTWNPDKPPAPVPKADDLQRRIDTVNRDVAKYGDDSIYISVHHDSDKTGRGGQCVYFDATRPNDARKLAETIQKSAWQTREHDKSPLCILPDTATGKGYLDGLRKTNSIGILVEGANVLNSRDRALMPMNEFQDKEAKALAQGIWNYFKLKPGVERPYSSAIRQRFGL</sequence>
<dbReference type="PANTHER" id="PTHR30404:SF0">
    <property type="entry name" value="N-ACETYLMURAMOYL-L-ALANINE AMIDASE AMIC"/>
    <property type="match status" value="1"/>
</dbReference>
<evidence type="ECO:0000313" key="4">
    <source>
        <dbReference type="Proteomes" id="UP000664277"/>
    </source>
</evidence>
<gene>
    <name evidence="3" type="ORF">J0M35_07145</name>
</gene>
<dbReference type="GO" id="GO:0009253">
    <property type="term" value="P:peptidoglycan catabolic process"/>
    <property type="evidence" value="ECO:0007669"/>
    <property type="project" value="InterPro"/>
</dbReference>
<dbReference type="SUPFAM" id="SSF53187">
    <property type="entry name" value="Zn-dependent exopeptidases"/>
    <property type="match status" value="1"/>
</dbReference>
<dbReference type="Proteomes" id="UP000664277">
    <property type="component" value="Unassembled WGS sequence"/>
</dbReference>
<keyword evidence="1" id="KW-0378">Hydrolase</keyword>
<dbReference type="EMBL" id="JAFLCK010000008">
    <property type="protein sequence ID" value="MBN8660122.1"/>
    <property type="molecule type" value="Genomic_DNA"/>
</dbReference>
<reference evidence="3" key="1">
    <citation type="submission" date="2021-02" db="EMBL/GenBank/DDBJ databases">
        <title>Genome-Resolved Metagenomics of a Microbial Community Performing Photosynthetic Biological Nutrient Removal.</title>
        <authorList>
            <person name="Mcdaniel E.A."/>
        </authorList>
    </citation>
    <scope>NUCLEOTIDE SEQUENCE</scope>
    <source>
        <strain evidence="3">UWPOB_OBS1</strain>
    </source>
</reference>
<dbReference type="Gene3D" id="3.40.630.40">
    <property type="entry name" value="Zn-dependent exopeptidases"/>
    <property type="match status" value="1"/>
</dbReference>
<evidence type="ECO:0000256" key="1">
    <source>
        <dbReference type="ARBA" id="ARBA00022801"/>
    </source>
</evidence>
<name>A0A8J7PLL2_9BACT</name>
<dbReference type="PANTHER" id="PTHR30404">
    <property type="entry name" value="N-ACETYLMURAMOYL-L-ALANINE AMIDASE"/>
    <property type="match status" value="1"/>
</dbReference>
<dbReference type="Pfam" id="PF01520">
    <property type="entry name" value="Amidase_3"/>
    <property type="match status" value="1"/>
</dbReference>
<feature type="domain" description="MurNAc-LAA" evidence="2">
    <location>
        <begin position="94"/>
        <end position="212"/>
    </location>
</feature>
<dbReference type="GO" id="GO:0008745">
    <property type="term" value="F:N-acetylmuramoyl-L-alanine amidase activity"/>
    <property type="evidence" value="ECO:0007669"/>
    <property type="project" value="InterPro"/>
</dbReference>
<dbReference type="GO" id="GO:0030288">
    <property type="term" value="C:outer membrane-bounded periplasmic space"/>
    <property type="evidence" value="ECO:0007669"/>
    <property type="project" value="TreeGrafter"/>
</dbReference>
<dbReference type="InterPro" id="IPR002508">
    <property type="entry name" value="MurNAc-LAA_cat"/>
</dbReference>
<dbReference type="AlphaFoldDB" id="A0A8J7PLL2"/>